<dbReference type="SUPFAM" id="SSF81301">
    <property type="entry name" value="Nucleotidyltransferase"/>
    <property type="match status" value="1"/>
</dbReference>
<dbReference type="Gene3D" id="3.30.460.40">
    <property type="match status" value="1"/>
</dbReference>
<dbReference type="Proteomes" id="UP001431776">
    <property type="component" value="Unassembled WGS sequence"/>
</dbReference>
<dbReference type="InterPro" id="IPR045792">
    <property type="entry name" value="DUF6036"/>
</dbReference>
<keyword evidence="3" id="KW-1185">Reference proteome</keyword>
<organism evidence="2 3">
    <name type="scientific">Anaerobaca lacustris</name>
    <dbReference type="NCBI Taxonomy" id="3044600"/>
    <lineage>
        <taxon>Bacteria</taxon>
        <taxon>Pseudomonadati</taxon>
        <taxon>Planctomycetota</taxon>
        <taxon>Phycisphaerae</taxon>
        <taxon>Sedimentisphaerales</taxon>
        <taxon>Anaerobacaceae</taxon>
        <taxon>Anaerobaca</taxon>
    </lineage>
</organism>
<proteinExistence type="predicted"/>
<comment type="caution">
    <text evidence="2">The sequence shown here is derived from an EMBL/GenBank/DDBJ whole genome shotgun (WGS) entry which is preliminary data.</text>
</comment>
<feature type="domain" description="DUF6036" evidence="1">
    <location>
        <begin position="17"/>
        <end position="141"/>
    </location>
</feature>
<dbReference type="AlphaFoldDB" id="A0AAW6TZT0"/>
<dbReference type="InterPro" id="IPR043519">
    <property type="entry name" value="NT_sf"/>
</dbReference>
<dbReference type="Pfam" id="PF19502">
    <property type="entry name" value="DUF6036"/>
    <property type="match status" value="1"/>
</dbReference>
<sequence>MNDDYRDMLCVLCNHGVRFLLVGAYAMGAHGYPRATADIDIWVEPSPENSRKVYRALAAFGAPLQTIREDDFVKPGVVFQIGIAPRRIDIITAISGVEFDRAYEHRQTVELEGLPIAVLSYDDLVTNKRATGRDKDQIDLRRLEKHPPK</sequence>
<dbReference type="EMBL" id="JASCXX010000009">
    <property type="protein sequence ID" value="MDI6449209.1"/>
    <property type="molecule type" value="Genomic_DNA"/>
</dbReference>
<evidence type="ECO:0000259" key="1">
    <source>
        <dbReference type="Pfam" id="PF19502"/>
    </source>
</evidence>
<gene>
    <name evidence="2" type="ORF">QJ522_09155</name>
</gene>
<evidence type="ECO:0000313" key="2">
    <source>
        <dbReference type="EMBL" id="MDI6449209.1"/>
    </source>
</evidence>
<name>A0AAW6TZT0_9BACT</name>
<accession>A0AAW6TZT0</accession>
<reference evidence="2" key="1">
    <citation type="submission" date="2023-05" db="EMBL/GenBank/DDBJ databases">
        <title>Anaerotaeda fermentans gen. nov., sp. nov., a novel anaerobic planctomycete of the new family within the order Sedimentisphaerales isolated from Taman Peninsula, Russia.</title>
        <authorList>
            <person name="Khomyakova M.A."/>
            <person name="Merkel A.Y."/>
            <person name="Slobodkin A.I."/>
        </authorList>
    </citation>
    <scope>NUCLEOTIDE SEQUENCE</scope>
    <source>
        <strain evidence="2">M17dextr</strain>
    </source>
</reference>
<protein>
    <submittedName>
        <fullName evidence="2">Nucleotidyltransferase</fullName>
    </submittedName>
</protein>
<evidence type="ECO:0000313" key="3">
    <source>
        <dbReference type="Proteomes" id="UP001431776"/>
    </source>
</evidence>